<proteinExistence type="predicted"/>
<gene>
    <name evidence="1" type="ORF">acsn021_18460</name>
</gene>
<reference evidence="1 2" key="1">
    <citation type="journal article" date="2016" name="Int. J. Syst. Evol. Microbiol.">
        <title>Descriptions of Anaerotaenia torta gen. nov., sp. nov. and Anaerocolumna cellulosilytica gen. nov., sp. nov. isolated from a methanogenic reactor of cattle waste.</title>
        <authorList>
            <person name="Uek A."/>
            <person name="Ohtaki Y."/>
            <person name="Kaku N."/>
            <person name="Ueki K."/>
        </authorList>
    </citation>
    <scope>NUCLEOTIDE SEQUENCE [LARGE SCALE GENOMIC DNA]</scope>
    <source>
        <strain evidence="1 2">SN021</strain>
    </source>
</reference>
<sequence length="108" mass="12424">MEGSEELTEVVTNTRKLFTELFTSGFLSIHDSTLEALKRTADICSQCGLTFGGEKLMELWVEIRGLRHQLNQDFSKTMELYCTLEKYFVLCQNKLELDSVQLYGNFTP</sequence>
<name>A0A6S6R2H4_9FIRM</name>
<protein>
    <submittedName>
        <fullName evidence="1">Uncharacterized protein</fullName>
    </submittedName>
</protein>
<dbReference type="Proteomes" id="UP000515561">
    <property type="component" value="Chromosome"/>
</dbReference>
<keyword evidence="2" id="KW-1185">Reference proteome</keyword>
<dbReference type="RefSeq" id="WP_184091170.1">
    <property type="nucleotide sequence ID" value="NZ_AP023367.1"/>
</dbReference>
<dbReference type="AlphaFoldDB" id="A0A6S6R2H4"/>
<dbReference type="EMBL" id="AP023367">
    <property type="protein sequence ID" value="BCJ94277.1"/>
    <property type="molecule type" value="Genomic_DNA"/>
</dbReference>
<evidence type="ECO:0000313" key="1">
    <source>
        <dbReference type="EMBL" id="BCJ94277.1"/>
    </source>
</evidence>
<evidence type="ECO:0000313" key="2">
    <source>
        <dbReference type="Proteomes" id="UP000515561"/>
    </source>
</evidence>
<accession>A0A6S6R2H4</accession>
<organism evidence="1 2">
    <name type="scientific">Anaerocolumna cellulosilytica</name>
    <dbReference type="NCBI Taxonomy" id="433286"/>
    <lineage>
        <taxon>Bacteria</taxon>
        <taxon>Bacillati</taxon>
        <taxon>Bacillota</taxon>
        <taxon>Clostridia</taxon>
        <taxon>Lachnospirales</taxon>
        <taxon>Lachnospiraceae</taxon>
        <taxon>Anaerocolumna</taxon>
    </lineage>
</organism>
<dbReference type="KEGG" id="acel:acsn021_18460"/>